<dbReference type="InterPro" id="IPR051805">
    <property type="entry name" value="Dehydratase_Activator_Redct"/>
</dbReference>
<dbReference type="PANTHER" id="PTHR32329">
    <property type="entry name" value="BIFUNCTIONAL PROTEIN [INCLUDES 2-HYDROXYACYL-COA DEHYDRATASE (N-TER) AND ITS ACTIVATOR DOMAIN (C_TERM)-RELATED"/>
    <property type="match status" value="1"/>
</dbReference>
<accession>A0A348ANN6</accession>
<dbReference type="PANTHER" id="PTHR32329:SF2">
    <property type="entry name" value="BIFUNCTIONAL PROTEIN [INCLUDES 2-HYDROXYACYL-COA DEHYDRATASE (N-TER) AND ITS ACTIVATOR DOMAIN (C_TERM)"/>
    <property type="match status" value="1"/>
</dbReference>
<sequence>MTPKITYPHMGYMNIPVSNMLRNLGIEVVEAPPITKKTVELGALHSPAEVCLPYKINMGNFLEGLGEGANTLVSLCGAGKCRLGFYNTVQKIALDEYKPLQFYSINISENIFPNLYRFLHSVAPHTSKWSIISNIISAIKCLKALDELNCAKNYFGARTHHSDDIIKIYNSGLKEFSNVSTGQEIHNKKELILSAMGAIADNSDVNPLKVGIIGEFYVLLEPFVNNNIENRLIRQGVEVKRFVYSGRWVYANSLLRALGLYNEEKDYLAQARPYLNHHVGGDGLKTVGSALWCAKNGYDGIIHVYPFGCMPEVVAQYALQNLAHDYDLPLLSLSLDEHASDVGIVTRIEAFIDCMKRRQHRE</sequence>
<dbReference type="AlphaFoldDB" id="A0A348ANN6"/>
<dbReference type="EMBL" id="AP018449">
    <property type="protein sequence ID" value="BBB92684.1"/>
    <property type="molecule type" value="Genomic_DNA"/>
</dbReference>
<reference evidence="1 2" key="1">
    <citation type="journal article" date="2018" name="Int. J. Syst. Evol. Microbiol.">
        <title>Methylomusa anaerophila gen. nov., sp. nov., an anaerobic methanol-utilizing bacterium isolated from a microbial fuel cell.</title>
        <authorList>
            <person name="Amano N."/>
            <person name="Yamamuro A."/>
            <person name="Miyahara M."/>
            <person name="Kouzuma A."/>
            <person name="Abe T."/>
            <person name="Watanabe K."/>
        </authorList>
    </citation>
    <scope>NUCLEOTIDE SEQUENCE [LARGE SCALE GENOMIC DNA]</scope>
    <source>
        <strain evidence="1 2">MMFC1</strain>
    </source>
</reference>
<keyword evidence="2" id="KW-1185">Reference proteome</keyword>
<evidence type="ECO:0000313" key="1">
    <source>
        <dbReference type="EMBL" id="BBB92684.1"/>
    </source>
</evidence>
<dbReference type="KEGG" id="mana:MAMMFC1_03379"/>
<dbReference type="Gene3D" id="3.40.50.11900">
    <property type="match status" value="1"/>
</dbReference>
<name>A0A348ANN6_9FIRM</name>
<evidence type="ECO:0008006" key="3">
    <source>
        <dbReference type="Google" id="ProtNLM"/>
    </source>
</evidence>
<dbReference type="RefSeq" id="WP_126309621.1">
    <property type="nucleotide sequence ID" value="NZ_AP018449.1"/>
</dbReference>
<evidence type="ECO:0000313" key="2">
    <source>
        <dbReference type="Proteomes" id="UP000276437"/>
    </source>
</evidence>
<gene>
    <name evidence="1" type="ORF">MAMMFC1_03379</name>
</gene>
<proteinExistence type="predicted"/>
<dbReference type="OrthoDB" id="9780120at2"/>
<dbReference type="Proteomes" id="UP000276437">
    <property type="component" value="Chromosome"/>
</dbReference>
<organism evidence="1 2">
    <name type="scientific">Methylomusa anaerophila</name>
    <dbReference type="NCBI Taxonomy" id="1930071"/>
    <lineage>
        <taxon>Bacteria</taxon>
        <taxon>Bacillati</taxon>
        <taxon>Bacillota</taxon>
        <taxon>Negativicutes</taxon>
        <taxon>Selenomonadales</taxon>
        <taxon>Sporomusaceae</taxon>
        <taxon>Methylomusa</taxon>
    </lineage>
</organism>
<protein>
    <recommendedName>
        <fullName evidence="3">2-hydroxyglutaryl-CoA dehydratase, D-component</fullName>
    </recommendedName>
</protein>